<dbReference type="InterPro" id="IPR003018">
    <property type="entry name" value="GAF"/>
</dbReference>
<keyword evidence="3" id="KW-1185">Reference proteome</keyword>
<feature type="domain" description="GAF" evidence="1">
    <location>
        <begin position="12"/>
        <end position="139"/>
    </location>
</feature>
<evidence type="ECO:0000313" key="3">
    <source>
        <dbReference type="Proteomes" id="UP000309673"/>
    </source>
</evidence>
<protein>
    <submittedName>
        <fullName evidence="2">GAF domain-containing protein</fullName>
    </submittedName>
</protein>
<dbReference type="SUPFAM" id="SSF55781">
    <property type="entry name" value="GAF domain-like"/>
    <property type="match status" value="1"/>
</dbReference>
<dbReference type="RefSeq" id="WP_136778759.1">
    <property type="nucleotide sequence ID" value="NZ_SUPK01000007.1"/>
</dbReference>
<dbReference type="EMBL" id="SUPK01000007">
    <property type="protein sequence ID" value="TJY41131.1"/>
    <property type="molecule type" value="Genomic_DNA"/>
</dbReference>
<name>A0A4U0F913_9BACL</name>
<gene>
    <name evidence="2" type="ORF">E5161_15675</name>
</gene>
<evidence type="ECO:0000313" key="2">
    <source>
        <dbReference type="EMBL" id="TJY41131.1"/>
    </source>
</evidence>
<reference evidence="2 3" key="1">
    <citation type="submission" date="2019-04" db="EMBL/GenBank/DDBJ databases">
        <title>Cohnella sp. nov., isolated from soil.</title>
        <authorList>
            <person name="Kim W."/>
        </authorList>
    </citation>
    <scope>NUCLEOTIDE SEQUENCE [LARGE SCALE GENOMIC DNA]</scope>
    <source>
        <strain evidence="2 3">CAU 1483</strain>
    </source>
</reference>
<dbReference type="Proteomes" id="UP000309673">
    <property type="component" value="Unassembled WGS sequence"/>
</dbReference>
<dbReference type="Pfam" id="PF13185">
    <property type="entry name" value="GAF_2"/>
    <property type="match status" value="1"/>
</dbReference>
<evidence type="ECO:0000259" key="1">
    <source>
        <dbReference type="Pfam" id="PF13185"/>
    </source>
</evidence>
<accession>A0A4U0F913</accession>
<dbReference type="OrthoDB" id="2360948at2"/>
<organism evidence="2 3">
    <name type="scientific">Cohnella pontilimi</name>
    <dbReference type="NCBI Taxonomy" id="2564100"/>
    <lineage>
        <taxon>Bacteria</taxon>
        <taxon>Bacillati</taxon>
        <taxon>Bacillota</taxon>
        <taxon>Bacilli</taxon>
        <taxon>Bacillales</taxon>
        <taxon>Paenibacillaceae</taxon>
        <taxon>Cohnella</taxon>
    </lineage>
</organism>
<dbReference type="InterPro" id="IPR029016">
    <property type="entry name" value="GAF-like_dom_sf"/>
</dbReference>
<sequence>MDGGKSAFWLEVMEQLRTEIDCDFCCVGLVEGESRSLHWKAASGNEGERYSSISDRPGRGLTGTVVKVGRAMPVNFADLIMSRTLHEYPIMTAERLRSAYAVPLTEGASVMGVLLAGDRWKRVYRPEERNCIKLAAERISRKFAENSSEAASS</sequence>
<comment type="caution">
    <text evidence="2">The sequence shown here is derived from an EMBL/GenBank/DDBJ whole genome shotgun (WGS) entry which is preliminary data.</text>
</comment>
<dbReference type="Gene3D" id="3.30.450.40">
    <property type="match status" value="1"/>
</dbReference>
<dbReference type="AlphaFoldDB" id="A0A4U0F913"/>
<proteinExistence type="predicted"/>